<feature type="signal peptide" evidence="1">
    <location>
        <begin position="1"/>
        <end position="28"/>
    </location>
</feature>
<evidence type="ECO:0000313" key="3">
    <source>
        <dbReference type="EMBL" id="CEA01749.1"/>
    </source>
</evidence>
<name>A0A078M670_9BACL</name>
<dbReference type="HOGENOM" id="CLU_523541_0_0_9"/>
<dbReference type="PATRIC" id="fig|1461583.4.peg.974"/>
<dbReference type="InterPro" id="IPR001119">
    <property type="entry name" value="SLH_dom"/>
</dbReference>
<keyword evidence="1" id="KW-0732">Signal</keyword>
<reference evidence="3" key="1">
    <citation type="submission" date="2014-07" db="EMBL/GenBank/DDBJ databases">
        <authorList>
            <person name="Urmite Genomes Urmite Genomes"/>
        </authorList>
    </citation>
    <scope>NUCLEOTIDE SEQUENCE</scope>
    <source>
        <strain evidence="3">13S34_air</strain>
    </source>
</reference>
<proteinExistence type="predicted"/>
<feature type="domain" description="SLH" evidence="2">
    <location>
        <begin position="93"/>
        <end position="153"/>
    </location>
</feature>
<feature type="chain" id="PRO_5001741721" evidence="1">
    <location>
        <begin position="29"/>
        <end position="520"/>
    </location>
</feature>
<dbReference type="EMBL" id="LN483074">
    <property type="protein sequence ID" value="CEA01749.1"/>
    <property type="molecule type" value="Genomic_DNA"/>
</dbReference>
<dbReference type="PROSITE" id="PS51272">
    <property type="entry name" value="SLH"/>
    <property type="match status" value="3"/>
</dbReference>
<organism evidence="3">
    <name type="scientific">Metalysinibacillus saudimassiliensis</name>
    <dbReference type="NCBI Taxonomy" id="1461583"/>
    <lineage>
        <taxon>Bacteria</taxon>
        <taxon>Bacillati</taxon>
        <taxon>Bacillota</taxon>
        <taxon>Bacilli</taxon>
        <taxon>Bacillales</taxon>
        <taxon>Caryophanaceae</taxon>
        <taxon>Metalysinibacillus</taxon>
    </lineage>
</organism>
<protein>
    <submittedName>
        <fullName evidence="3">S-layer protein</fullName>
    </submittedName>
</protein>
<feature type="domain" description="SLH" evidence="2">
    <location>
        <begin position="29"/>
        <end position="92"/>
    </location>
</feature>
<gene>
    <name evidence="3" type="primary">ctc_3</name>
    <name evidence="3" type="ORF">BN1050_01013</name>
</gene>
<sequence length="520" mass="56943">MNNKKIFAMAMTAALATSAIVVVPEASAAPKKFKDVDAKAEYGQAIANLVERGVVKGYADGTFRPHQAITRGQSAKMLANMLALDTEDVVNPEYKDVAETNEYYGAIAALTEVDVFSGYADGSFRPNEAITREQLAKMLTTAYALLAPNGTTLPFKDVLVHTEAYDNVAALYHYGITKGQSPTEFGLRNSVTRAQFALFTTRTEQMLENRIQAKITADELDAAIIEATYTEESHPETGEEIFALHEDGETIGIEAISEGKGMIIVSGSNVTEEEEYEVVTQKKYIVEVTKKEEKLVVTLTESTDVTPTEISVEEEALGFEPKHIEIMSLDGKILDPTMYTYEKNTFEVIEGEEIEEPETASYTLTMKAAGAYIATFSDDEGNSRRLGLAISESDFSFVAMNVIEKNEVLVSQDEIGFNVRDMYVEQFTAGLAKDKIVHTQLTNDGVKITRATEGNGLFSIRLTGGDNESIYVHGFMYELAGITTIEYMVVTSEEMDELQNLLQSLGGGNLGDLAGLEGLM</sequence>
<dbReference type="PANTHER" id="PTHR43308:SF5">
    <property type="entry name" value="S-LAYER PROTEIN _ PEPTIDOGLYCAN ENDO-BETA-N-ACETYLGLUCOSAMINIDASE"/>
    <property type="match status" value="1"/>
</dbReference>
<dbReference type="PANTHER" id="PTHR43308">
    <property type="entry name" value="OUTER MEMBRANE PROTEIN ALPHA-RELATED"/>
    <property type="match status" value="1"/>
</dbReference>
<evidence type="ECO:0000256" key="1">
    <source>
        <dbReference type="SAM" id="SignalP"/>
    </source>
</evidence>
<dbReference type="Pfam" id="PF00395">
    <property type="entry name" value="SLH"/>
    <property type="match status" value="3"/>
</dbReference>
<feature type="domain" description="SLH" evidence="2">
    <location>
        <begin position="154"/>
        <end position="214"/>
    </location>
</feature>
<dbReference type="AlphaFoldDB" id="A0A078M670"/>
<accession>A0A078M670</accession>
<dbReference type="InterPro" id="IPR051465">
    <property type="entry name" value="Cell_Envelope_Struct_Comp"/>
</dbReference>
<evidence type="ECO:0000259" key="2">
    <source>
        <dbReference type="PROSITE" id="PS51272"/>
    </source>
</evidence>